<gene>
    <name evidence="7" type="ORF">IDH50_00930</name>
</gene>
<comment type="subcellular location">
    <subcellularLocation>
        <location evidence="1">Cell membrane</location>
        <topology evidence="1">Multi-pass membrane protein</topology>
    </subcellularLocation>
</comment>
<dbReference type="CDD" id="cd17321">
    <property type="entry name" value="MFS_MMR_MDR_like"/>
    <property type="match status" value="1"/>
</dbReference>
<keyword evidence="3 5" id="KW-1133">Transmembrane helix</keyword>
<feature type="transmembrane region" description="Helical" evidence="5">
    <location>
        <begin position="123"/>
        <end position="141"/>
    </location>
</feature>
<feature type="transmembrane region" description="Helical" evidence="5">
    <location>
        <begin position="61"/>
        <end position="80"/>
    </location>
</feature>
<dbReference type="InterPro" id="IPR036259">
    <property type="entry name" value="MFS_trans_sf"/>
</dbReference>
<dbReference type="Pfam" id="PF07690">
    <property type="entry name" value="MFS_1"/>
    <property type="match status" value="1"/>
</dbReference>
<evidence type="ECO:0000259" key="6">
    <source>
        <dbReference type="PROSITE" id="PS50850"/>
    </source>
</evidence>
<dbReference type="InterPro" id="IPR020846">
    <property type="entry name" value="MFS_dom"/>
</dbReference>
<dbReference type="Gene3D" id="1.20.1720.10">
    <property type="entry name" value="Multidrug resistance protein D"/>
    <property type="match status" value="1"/>
</dbReference>
<dbReference type="GO" id="GO:0022857">
    <property type="term" value="F:transmembrane transporter activity"/>
    <property type="evidence" value="ECO:0007669"/>
    <property type="project" value="InterPro"/>
</dbReference>
<dbReference type="SUPFAM" id="SSF103473">
    <property type="entry name" value="MFS general substrate transporter"/>
    <property type="match status" value="1"/>
</dbReference>
<evidence type="ECO:0000313" key="8">
    <source>
        <dbReference type="Proteomes" id="UP000659061"/>
    </source>
</evidence>
<dbReference type="Gene3D" id="1.20.1250.20">
    <property type="entry name" value="MFS general substrate transporter like domains"/>
    <property type="match status" value="1"/>
</dbReference>
<evidence type="ECO:0000313" key="7">
    <source>
        <dbReference type="EMBL" id="MBD1268788.1"/>
    </source>
</evidence>
<dbReference type="PANTHER" id="PTHR42718:SF48">
    <property type="entry name" value="CONSERVED TWO-DOMAIN MEMBRANE PROTEIN-RELATED"/>
    <property type="match status" value="1"/>
</dbReference>
<feature type="transmembrane region" description="Helical" evidence="5">
    <location>
        <begin position="153"/>
        <end position="172"/>
    </location>
</feature>
<evidence type="ECO:0000256" key="5">
    <source>
        <dbReference type="SAM" id="Phobius"/>
    </source>
</evidence>
<accession>A0A8I0FUK2</accession>
<protein>
    <submittedName>
        <fullName evidence="7">MFS transporter</fullName>
    </submittedName>
</protein>
<keyword evidence="4 5" id="KW-0472">Membrane</keyword>
<dbReference type="EMBL" id="JACWMT010000001">
    <property type="protein sequence ID" value="MBD1268788.1"/>
    <property type="molecule type" value="Genomic_DNA"/>
</dbReference>
<sequence length="463" mass="46953">MQRTRSSVRFVTQLTERPTSTRLVMAVVAVGVLLSGFDLFIVNVALGDIAVALGVSDLADLSWILNAYAITFAALLVPAGRISDRIGAKRGFLGGLLLFTAASAACAFAPGLAGLVAFRVVQAAGAALMIPSSLGLVLTAFPPEGRQGAVRLWAGLGGIGAALGPVVGGVLVHADWRWVFLVNIPTGLVAAFVGWRVLPDAPGDRGRAPGLVGALLLTVTVAALVLVLVNGPEWGWTSGRTLAFAAVTVVGLALNVAAVTRAADPLVSLDVLRAPHFASTSLTLLTFHVAFGAMLLSIVLWLQEVWELSALEAGLAIAPGPLLVPFVAVYGGRLVAAIGPRAVIALGGAVFAAGVASWAVLAGASTSYAATVLPGMLLTGVGVGLVVPPSMALGTSELPPDRRGTGSAVLQTARQVGIAVGVAVLVAVLGAQSPGAEAFEAAWWTTAVFALASSVTVMAREPR</sequence>
<dbReference type="Proteomes" id="UP000659061">
    <property type="component" value="Unassembled WGS sequence"/>
</dbReference>
<keyword evidence="2 5" id="KW-0812">Transmembrane</keyword>
<feature type="transmembrane region" description="Helical" evidence="5">
    <location>
        <begin position="308"/>
        <end position="330"/>
    </location>
</feature>
<proteinExistence type="predicted"/>
<evidence type="ECO:0000256" key="2">
    <source>
        <dbReference type="ARBA" id="ARBA00022692"/>
    </source>
</evidence>
<name>A0A8I0FUK2_9ACTN</name>
<dbReference type="GO" id="GO:0005886">
    <property type="term" value="C:plasma membrane"/>
    <property type="evidence" value="ECO:0007669"/>
    <property type="project" value="UniProtKB-SubCell"/>
</dbReference>
<feature type="transmembrane region" description="Helical" evidence="5">
    <location>
        <begin position="21"/>
        <end position="41"/>
    </location>
</feature>
<feature type="transmembrane region" description="Helical" evidence="5">
    <location>
        <begin position="210"/>
        <end position="229"/>
    </location>
</feature>
<feature type="transmembrane region" description="Helical" evidence="5">
    <location>
        <begin position="281"/>
        <end position="302"/>
    </location>
</feature>
<comment type="caution">
    <text evidence="7">The sequence shown here is derived from an EMBL/GenBank/DDBJ whole genome shotgun (WGS) entry which is preliminary data.</text>
</comment>
<evidence type="ECO:0000256" key="3">
    <source>
        <dbReference type="ARBA" id="ARBA00022989"/>
    </source>
</evidence>
<feature type="transmembrane region" description="Helical" evidence="5">
    <location>
        <begin position="178"/>
        <end position="198"/>
    </location>
</feature>
<feature type="transmembrane region" description="Helical" evidence="5">
    <location>
        <begin position="241"/>
        <end position="260"/>
    </location>
</feature>
<feature type="transmembrane region" description="Helical" evidence="5">
    <location>
        <begin position="342"/>
        <end position="361"/>
    </location>
</feature>
<organism evidence="7 8">
    <name type="scientific">Aeromicrobium tamlense</name>
    <dbReference type="NCBI Taxonomy" id="375541"/>
    <lineage>
        <taxon>Bacteria</taxon>
        <taxon>Bacillati</taxon>
        <taxon>Actinomycetota</taxon>
        <taxon>Actinomycetes</taxon>
        <taxon>Propionibacteriales</taxon>
        <taxon>Nocardioidaceae</taxon>
        <taxon>Aeromicrobium</taxon>
    </lineage>
</organism>
<dbReference type="PANTHER" id="PTHR42718">
    <property type="entry name" value="MAJOR FACILITATOR SUPERFAMILY MULTIDRUG TRANSPORTER MFSC"/>
    <property type="match status" value="1"/>
</dbReference>
<feature type="transmembrane region" description="Helical" evidence="5">
    <location>
        <begin position="408"/>
        <end position="429"/>
    </location>
</feature>
<evidence type="ECO:0000256" key="1">
    <source>
        <dbReference type="ARBA" id="ARBA00004651"/>
    </source>
</evidence>
<dbReference type="PROSITE" id="PS50850">
    <property type="entry name" value="MFS"/>
    <property type="match status" value="1"/>
</dbReference>
<reference evidence="7" key="1">
    <citation type="submission" date="2020-09" db="EMBL/GenBank/DDBJ databases">
        <title>Novel species in genus Aeromicrobium.</title>
        <authorList>
            <person name="Zhang G."/>
        </authorList>
    </citation>
    <scope>NUCLEOTIDE SEQUENCE</scope>
    <source>
        <strain evidence="7">SSW1-57</strain>
    </source>
</reference>
<feature type="domain" description="Major facilitator superfamily (MFS) profile" evidence="6">
    <location>
        <begin position="24"/>
        <end position="463"/>
    </location>
</feature>
<dbReference type="PRINTS" id="PR01036">
    <property type="entry name" value="TCRTETB"/>
</dbReference>
<feature type="transmembrane region" description="Helical" evidence="5">
    <location>
        <begin position="367"/>
        <end position="387"/>
    </location>
</feature>
<dbReference type="AlphaFoldDB" id="A0A8I0FUK2"/>
<feature type="transmembrane region" description="Helical" evidence="5">
    <location>
        <begin position="92"/>
        <end position="117"/>
    </location>
</feature>
<feature type="transmembrane region" description="Helical" evidence="5">
    <location>
        <begin position="441"/>
        <end position="459"/>
    </location>
</feature>
<evidence type="ECO:0000256" key="4">
    <source>
        <dbReference type="ARBA" id="ARBA00023136"/>
    </source>
</evidence>
<dbReference type="InterPro" id="IPR011701">
    <property type="entry name" value="MFS"/>
</dbReference>